<gene>
    <name evidence="2" type="ORF">Pen02_34720</name>
</gene>
<name>A0ABQ4E1F4_9ACTN</name>
<reference evidence="2 3" key="1">
    <citation type="submission" date="2021-01" db="EMBL/GenBank/DDBJ databases">
        <title>Whole genome shotgun sequence of Plantactinospora endophytica NBRC 110450.</title>
        <authorList>
            <person name="Komaki H."/>
            <person name="Tamura T."/>
        </authorList>
    </citation>
    <scope>NUCLEOTIDE SEQUENCE [LARGE SCALE GENOMIC DNA]</scope>
    <source>
        <strain evidence="2 3">NBRC 110450</strain>
    </source>
</reference>
<comment type="caution">
    <text evidence="2">The sequence shown here is derived from an EMBL/GenBank/DDBJ whole genome shotgun (WGS) entry which is preliminary data.</text>
</comment>
<feature type="region of interest" description="Disordered" evidence="1">
    <location>
        <begin position="388"/>
        <end position="410"/>
    </location>
</feature>
<keyword evidence="3" id="KW-1185">Reference proteome</keyword>
<proteinExistence type="predicted"/>
<dbReference type="InterPro" id="IPR026367">
    <property type="entry name" value="FxsC_C"/>
</dbReference>
<dbReference type="NCBIfam" id="NF040588">
    <property type="entry name" value="FxsC_Nterm"/>
    <property type="match status" value="1"/>
</dbReference>
<dbReference type="EMBL" id="BONW01000016">
    <property type="protein sequence ID" value="GIG88536.1"/>
    <property type="molecule type" value="Genomic_DNA"/>
</dbReference>
<organism evidence="2 3">
    <name type="scientific">Plantactinospora endophytica</name>
    <dbReference type="NCBI Taxonomy" id="673535"/>
    <lineage>
        <taxon>Bacteria</taxon>
        <taxon>Bacillati</taxon>
        <taxon>Actinomycetota</taxon>
        <taxon>Actinomycetes</taxon>
        <taxon>Micromonosporales</taxon>
        <taxon>Micromonosporaceae</taxon>
        <taxon>Plantactinospora</taxon>
    </lineage>
</organism>
<dbReference type="NCBIfam" id="TIGR04276">
    <property type="entry name" value="FxsC_Cterm"/>
    <property type="match status" value="1"/>
</dbReference>
<protein>
    <recommendedName>
        <fullName evidence="4">TIR domain-containing protein</fullName>
    </recommendedName>
</protein>
<dbReference type="InterPro" id="IPR047603">
    <property type="entry name" value="FxsC_N"/>
</dbReference>
<dbReference type="RefSeq" id="WP_203867048.1">
    <property type="nucleotide sequence ID" value="NZ_BONW01000016.1"/>
</dbReference>
<evidence type="ECO:0000256" key="1">
    <source>
        <dbReference type="SAM" id="MobiDB-lite"/>
    </source>
</evidence>
<dbReference type="InterPro" id="IPR035897">
    <property type="entry name" value="Toll_tir_struct_dom_sf"/>
</dbReference>
<evidence type="ECO:0008006" key="4">
    <source>
        <dbReference type="Google" id="ProtNLM"/>
    </source>
</evidence>
<evidence type="ECO:0000313" key="2">
    <source>
        <dbReference type="EMBL" id="GIG88536.1"/>
    </source>
</evidence>
<dbReference type="Proteomes" id="UP000646749">
    <property type="component" value="Unassembled WGS sequence"/>
</dbReference>
<evidence type="ECO:0000313" key="3">
    <source>
        <dbReference type="Proteomes" id="UP000646749"/>
    </source>
</evidence>
<sequence length="410" mass="43740">MTAPAGSGSSGAYFFVSYAQVPPAEGGPSRSDPLVDRFFADLVAGVGRHATDATRRIGLYDKTLEPGRDWATAVGRALGEAEVLVALYSPRYVTGLFTRREHRSFEERIRAAHADPARHIQPVLWMPFPAGMPPPADGVEDLGAEIPEYEAMGLGALCDVVRADEADDGDGVSEYRAAYERVVERLAQRIVEVAERSPIGPSAVSGPAESDPVAPETADFVIAVFAPNAEQAPPGGDPAAYASEAVGWAPFASTRPVPIARQATYVTERLDVNATVTAVPAVRYLWQHKPAILLVDAWLAADRRGAAALLALLKRMPPWVVPLAVTDRDDGTTATRAAAARAAAVAMLIDAGADPAVAAAEGFDRFMDVMPTLVARARRRFFNEMPSTYPGRRRLGGSEPSHSAMEGDDR</sequence>
<dbReference type="Gene3D" id="3.40.50.10140">
    <property type="entry name" value="Toll/interleukin-1 receptor homology (TIR) domain"/>
    <property type="match status" value="1"/>
</dbReference>
<accession>A0ABQ4E1F4</accession>